<comment type="caution">
    <text evidence="1">The sequence shown here is derived from an EMBL/GenBank/DDBJ whole genome shotgun (WGS) entry which is preliminary data.</text>
</comment>
<keyword evidence="2" id="KW-1185">Reference proteome</keyword>
<dbReference type="Proteomes" id="UP001431783">
    <property type="component" value="Unassembled WGS sequence"/>
</dbReference>
<accession>A0AAW1UK80</accession>
<evidence type="ECO:0000313" key="2">
    <source>
        <dbReference type="Proteomes" id="UP001431783"/>
    </source>
</evidence>
<sequence length="64" mass="6981">NIRRHPVNDREEMLRSAVAGGFAQQQDRCESTHRQLWLLAAKSLVLVAACCPHGGGAKAEGGRR</sequence>
<organism evidence="1 2">
    <name type="scientific">Henosepilachna vigintioctopunctata</name>
    <dbReference type="NCBI Taxonomy" id="420089"/>
    <lineage>
        <taxon>Eukaryota</taxon>
        <taxon>Metazoa</taxon>
        <taxon>Ecdysozoa</taxon>
        <taxon>Arthropoda</taxon>
        <taxon>Hexapoda</taxon>
        <taxon>Insecta</taxon>
        <taxon>Pterygota</taxon>
        <taxon>Neoptera</taxon>
        <taxon>Endopterygota</taxon>
        <taxon>Coleoptera</taxon>
        <taxon>Polyphaga</taxon>
        <taxon>Cucujiformia</taxon>
        <taxon>Coccinelloidea</taxon>
        <taxon>Coccinellidae</taxon>
        <taxon>Epilachninae</taxon>
        <taxon>Epilachnini</taxon>
        <taxon>Henosepilachna</taxon>
    </lineage>
</organism>
<feature type="non-terminal residue" evidence="1">
    <location>
        <position position="1"/>
    </location>
</feature>
<protein>
    <submittedName>
        <fullName evidence="1">Uncharacterized protein</fullName>
    </submittedName>
</protein>
<dbReference type="EMBL" id="JARQZJ010000091">
    <property type="protein sequence ID" value="KAK9883133.1"/>
    <property type="molecule type" value="Genomic_DNA"/>
</dbReference>
<dbReference type="AlphaFoldDB" id="A0AAW1UK80"/>
<name>A0AAW1UK80_9CUCU</name>
<gene>
    <name evidence="1" type="ORF">WA026_001327</name>
</gene>
<proteinExistence type="predicted"/>
<reference evidence="1 2" key="1">
    <citation type="submission" date="2023-03" db="EMBL/GenBank/DDBJ databases">
        <title>Genome insight into feeding habits of ladybird beetles.</title>
        <authorList>
            <person name="Li H.-S."/>
            <person name="Huang Y.-H."/>
            <person name="Pang H."/>
        </authorList>
    </citation>
    <scope>NUCLEOTIDE SEQUENCE [LARGE SCALE GENOMIC DNA]</scope>
    <source>
        <strain evidence="1">SYSU_2023b</strain>
        <tissue evidence="1">Whole body</tissue>
    </source>
</reference>
<evidence type="ECO:0000313" key="1">
    <source>
        <dbReference type="EMBL" id="KAK9883133.1"/>
    </source>
</evidence>